<protein>
    <submittedName>
        <fullName evidence="3">Uncharacterized protein</fullName>
    </submittedName>
</protein>
<comment type="caution">
    <text evidence="3">The sequence shown here is derived from an EMBL/GenBank/DDBJ whole genome shotgun (WGS) entry which is preliminary data.</text>
</comment>
<evidence type="ECO:0000256" key="2">
    <source>
        <dbReference type="SAM" id="Phobius"/>
    </source>
</evidence>
<keyword evidence="4" id="KW-1185">Reference proteome</keyword>
<evidence type="ECO:0000313" key="4">
    <source>
        <dbReference type="Proteomes" id="UP000252405"/>
    </source>
</evidence>
<feature type="region of interest" description="Disordered" evidence="1">
    <location>
        <begin position="193"/>
        <end position="233"/>
    </location>
</feature>
<proteinExistence type="predicted"/>
<accession>A0A368TWK6</accession>
<dbReference type="EMBL" id="QPII01000015">
    <property type="protein sequence ID" value="RCV87483.1"/>
    <property type="molecule type" value="Genomic_DNA"/>
</dbReference>
<reference evidence="3 4" key="1">
    <citation type="submission" date="2018-07" db="EMBL/GenBank/DDBJ databases">
        <title>Halomonas montanilacus sp. nov., isolated from Lake Pengyan on Tibetan Plateau.</title>
        <authorList>
            <person name="Lu H."/>
            <person name="Xing P."/>
            <person name="Wu Q."/>
        </authorList>
    </citation>
    <scope>NUCLEOTIDE SEQUENCE [LARGE SCALE GENOMIC DNA]</scope>
    <source>
        <strain evidence="3 4">PYC7W</strain>
    </source>
</reference>
<evidence type="ECO:0000256" key="1">
    <source>
        <dbReference type="SAM" id="MobiDB-lite"/>
    </source>
</evidence>
<dbReference type="Proteomes" id="UP000252405">
    <property type="component" value="Unassembled WGS sequence"/>
</dbReference>
<feature type="transmembrane region" description="Helical" evidence="2">
    <location>
        <begin position="241"/>
        <end position="260"/>
    </location>
</feature>
<dbReference type="RefSeq" id="WP_114480191.1">
    <property type="nucleotide sequence ID" value="NZ_QPII01000015.1"/>
</dbReference>
<feature type="compositionally biased region" description="Basic and acidic residues" evidence="1">
    <location>
        <begin position="193"/>
        <end position="203"/>
    </location>
</feature>
<sequence>MDWSYFRKEPDAFSLKRLPAVTKPVRIKDVTDLDDYRSDFRNLSFSEGVDWYQRWIDFYEIETDTFDEAADRASAPFLAEMAPFKGHMEEAAWLMEDSEPIELGLSAPAIKKAEASGLITGDADNGYQAGPEMASAFTKLIQRMMDGVHESIRDMPEPYQETVWHELVMWDGLPGPLGRQAIREYGGSIGQRVAEKAQAEADSHAPGSKRGDPSSPVNGFNKTGSPGVTRQPTAAKPTIPLYRRPGAWGFVAILIWWFFLR</sequence>
<feature type="compositionally biased region" description="Polar residues" evidence="1">
    <location>
        <begin position="215"/>
        <end position="232"/>
    </location>
</feature>
<dbReference type="OrthoDB" id="9890810at2"/>
<name>A0A368TWK6_9GAMM</name>
<organism evidence="3 4">
    <name type="scientific">Billgrantia montanilacus</name>
    <dbReference type="NCBI Taxonomy" id="2282305"/>
    <lineage>
        <taxon>Bacteria</taxon>
        <taxon>Pseudomonadati</taxon>
        <taxon>Pseudomonadota</taxon>
        <taxon>Gammaproteobacteria</taxon>
        <taxon>Oceanospirillales</taxon>
        <taxon>Halomonadaceae</taxon>
        <taxon>Billgrantia</taxon>
    </lineage>
</organism>
<keyword evidence="2" id="KW-0472">Membrane</keyword>
<keyword evidence="2" id="KW-0812">Transmembrane</keyword>
<dbReference type="AlphaFoldDB" id="A0A368TWK6"/>
<evidence type="ECO:0000313" key="3">
    <source>
        <dbReference type="EMBL" id="RCV87483.1"/>
    </source>
</evidence>
<gene>
    <name evidence="3" type="ORF">DU505_17070</name>
</gene>
<keyword evidence="2" id="KW-1133">Transmembrane helix</keyword>